<feature type="region of interest" description="Disordered" evidence="1">
    <location>
        <begin position="20"/>
        <end position="39"/>
    </location>
</feature>
<evidence type="ECO:0000313" key="2">
    <source>
        <dbReference type="EMBL" id="CAE6434657.1"/>
    </source>
</evidence>
<organism evidence="2 3">
    <name type="scientific">Rhizoctonia solani</name>
    <dbReference type="NCBI Taxonomy" id="456999"/>
    <lineage>
        <taxon>Eukaryota</taxon>
        <taxon>Fungi</taxon>
        <taxon>Dikarya</taxon>
        <taxon>Basidiomycota</taxon>
        <taxon>Agaricomycotina</taxon>
        <taxon>Agaricomycetes</taxon>
        <taxon>Cantharellales</taxon>
        <taxon>Ceratobasidiaceae</taxon>
        <taxon>Rhizoctonia</taxon>
    </lineage>
</organism>
<reference evidence="2" key="1">
    <citation type="submission" date="2021-01" db="EMBL/GenBank/DDBJ databases">
        <authorList>
            <person name="Kaushik A."/>
        </authorList>
    </citation>
    <scope>NUCLEOTIDE SEQUENCE</scope>
    <source>
        <strain evidence="2">AG3-T5</strain>
    </source>
</reference>
<feature type="compositionally biased region" description="Basic and acidic residues" evidence="1">
    <location>
        <begin position="22"/>
        <end position="38"/>
    </location>
</feature>
<sequence>MDMSKRQCRAPRYMATPMYFSHETKPDDRGVEERGERKRNAKIRQGAYKVDVGTMGLIQRIENAPMQDFANELEDCHGLTGNREEVLAQAETMKEVVGIARQEIKDGKVHDPDAGINFDELYAQTDTPELQRWVQEALLP</sequence>
<dbReference type="EMBL" id="CAJMWW010000086">
    <property type="protein sequence ID" value="CAE6434657.1"/>
    <property type="molecule type" value="Genomic_DNA"/>
</dbReference>
<comment type="caution">
    <text evidence="2">The sequence shown here is derived from an EMBL/GenBank/DDBJ whole genome shotgun (WGS) entry which is preliminary data.</text>
</comment>
<name>A0A8H3ARD3_9AGAM</name>
<evidence type="ECO:0000256" key="1">
    <source>
        <dbReference type="SAM" id="MobiDB-lite"/>
    </source>
</evidence>
<protein>
    <submittedName>
        <fullName evidence="2">Uncharacterized protein</fullName>
    </submittedName>
</protein>
<proteinExistence type="predicted"/>
<evidence type="ECO:0000313" key="3">
    <source>
        <dbReference type="Proteomes" id="UP000663841"/>
    </source>
</evidence>
<dbReference type="Proteomes" id="UP000663841">
    <property type="component" value="Unassembled WGS sequence"/>
</dbReference>
<gene>
    <name evidence="2" type="ORF">RDB_LOCUS73025</name>
</gene>
<accession>A0A8H3ARD3</accession>
<dbReference type="AlphaFoldDB" id="A0A8H3ARD3"/>